<dbReference type="AlphaFoldDB" id="A0A084JYX7"/>
<keyword evidence="5" id="KW-1185">Reference proteome</keyword>
<dbReference type="Proteomes" id="UP000028531">
    <property type="component" value="Unassembled WGS sequence"/>
</dbReference>
<evidence type="ECO:0000313" key="4">
    <source>
        <dbReference type="Proteomes" id="UP000028531"/>
    </source>
</evidence>
<comment type="caution">
    <text evidence="2">The sequence shown here is derived from an EMBL/GenBank/DDBJ whole genome shotgun (WGS) entry which is preliminary data.</text>
</comment>
<dbReference type="Proteomes" id="UP000239997">
    <property type="component" value="Unassembled WGS sequence"/>
</dbReference>
<sequence>MKTQIIKYFSIFVLAIFVSSCNSNTVIYEASPSKENLKLNVTNATDFKSPHQNLNEYLTEAEAYNATAIQYRLGNTIGFKELYFIKPMMKNYKAQEGMRTELSIRSYNHSNVLVDQLVLARTDNDSIFSGKIFKDFTIQKMVNNVETNYTIDSKGKFQIIK</sequence>
<proteinExistence type="predicted"/>
<dbReference type="EMBL" id="PVNA01000004">
    <property type="protein sequence ID" value="PRX13150.1"/>
    <property type="molecule type" value="Genomic_DNA"/>
</dbReference>
<dbReference type="EMBL" id="JPJI01000023">
    <property type="protein sequence ID" value="KEZ94161.1"/>
    <property type="molecule type" value="Genomic_DNA"/>
</dbReference>
<organism evidence="2 4">
    <name type="scientific">Nonlabens ulvanivorans</name>
    <name type="common">Persicivirga ulvanivorans</name>
    <dbReference type="NCBI Taxonomy" id="906888"/>
    <lineage>
        <taxon>Bacteria</taxon>
        <taxon>Pseudomonadati</taxon>
        <taxon>Bacteroidota</taxon>
        <taxon>Flavobacteriia</taxon>
        <taxon>Flavobacteriales</taxon>
        <taxon>Flavobacteriaceae</taxon>
        <taxon>Nonlabens</taxon>
    </lineage>
</organism>
<feature type="chain" id="PRO_5001777731" description="Lipoprotein" evidence="1">
    <location>
        <begin position="26"/>
        <end position="161"/>
    </location>
</feature>
<feature type="signal peptide" evidence="1">
    <location>
        <begin position="1"/>
        <end position="25"/>
    </location>
</feature>
<reference evidence="2 4" key="1">
    <citation type="submission" date="2014-07" db="EMBL/GenBank/DDBJ databases">
        <title>Draft genome sequence of Nonlabens ulvanivorans, an ulvan degrading bacterium.</title>
        <authorList>
            <person name="Kopel M."/>
            <person name="Helbert W."/>
            <person name="Henrissat B."/>
            <person name="Doniger T."/>
            <person name="Banin E."/>
        </authorList>
    </citation>
    <scope>NUCLEOTIDE SEQUENCE [LARGE SCALE GENOMIC DNA]</scope>
    <source>
        <strain evidence="2 4">PLR</strain>
    </source>
</reference>
<keyword evidence="1" id="KW-0732">Signal</keyword>
<evidence type="ECO:0000256" key="1">
    <source>
        <dbReference type="SAM" id="SignalP"/>
    </source>
</evidence>
<dbReference type="RefSeq" id="WP_036580202.1">
    <property type="nucleotide sequence ID" value="NZ_JPJI01000023.1"/>
</dbReference>
<protein>
    <recommendedName>
        <fullName evidence="6">Lipoprotein</fullName>
    </recommendedName>
</protein>
<evidence type="ECO:0000313" key="5">
    <source>
        <dbReference type="Proteomes" id="UP000239997"/>
    </source>
</evidence>
<dbReference type="PROSITE" id="PS51257">
    <property type="entry name" value="PROKAR_LIPOPROTEIN"/>
    <property type="match status" value="1"/>
</dbReference>
<evidence type="ECO:0008006" key="6">
    <source>
        <dbReference type="Google" id="ProtNLM"/>
    </source>
</evidence>
<dbReference type="OrthoDB" id="1145087at2"/>
<accession>A0A084JYX7</accession>
<gene>
    <name evidence="2" type="ORF">IL45_03155</name>
    <name evidence="3" type="ORF">LY02_02210</name>
</gene>
<evidence type="ECO:0000313" key="3">
    <source>
        <dbReference type="EMBL" id="PRX13150.1"/>
    </source>
</evidence>
<name>A0A084JYX7_NONUL</name>
<evidence type="ECO:0000313" key="2">
    <source>
        <dbReference type="EMBL" id="KEZ94161.1"/>
    </source>
</evidence>
<reference evidence="3 5" key="2">
    <citation type="submission" date="2018-03" db="EMBL/GenBank/DDBJ databases">
        <title>Genomic Encyclopedia of Archaeal and Bacterial Type Strains, Phase II (KMG-II): from individual species to whole genera.</title>
        <authorList>
            <person name="Goeker M."/>
        </authorList>
    </citation>
    <scope>NUCLEOTIDE SEQUENCE [LARGE SCALE GENOMIC DNA]</scope>
    <source>
        <strain evidence="3 5">DSM 22727</strain>
    </source>
</reference>